<keyword evidence="9" id="KW-0892">Osteogenesis</keyword>
<dbReference type="InterPro" id="IPR027118">
    <property type="entry name" value="MGP"/>
</dbReference>
<evidence type="ECO:0000313" key="14">
    <source>
        <dbReference type="EMBL" id="CAG5897445.1"/>
    </source>
</evidence>
<dbReference type="GO" id="GO:0031012">
    <property type="term" value="C:extracellular matrix"/>
    <property type="evidence" value="ECO:0007669"/>
    <property type="project" value="InterPro"/>
</dbReference>
<keyword evidence="4" id="KW-0217">Developmental protein</keyword>
<feature type="domain" description="Gla" evidence="13">
    <location>
        <begin position="57"/>
        <end position="103"/>
    </location>
</feature>
<evidence type="ECO:0000256" key="2">
    <source>
        <dbReference type="ARBA" id="ARBA00008850"/>
    </source>
</evidence>
<dbReference type="GO" id="GO:0005509">
    <property type="term" value="F:calcium ion binding"/>
    <property type="evidence" value="ECO:0007669"/>
    <property type="project" value="InterPro"/>
</dbReference>
<dbReference type="AlphaFoldDB" id="A0A8S4AZP0"/>
<organism evidence="14 15">
    <name type="scientific">Menidia menidia</name>
    <name type="common">Atlantic silverside</name>
    <dbReference type="NCBI Taxonomy" id="238744"/>
    <lineage>
        <taxon>Eukaryota</taxon>
        <taxon>Metazoa</taxon>
        <taxon>Chordata</taxon>
        <taxon>Craniata</taxon>
        <taxon>Vertebrata</taxon>
        <taxon>Euteleostomi</taxon>
        <taxon>Actinopterygii</taxon>
        <taxon>Neopterygii</taxon>
        <taxon>Teleostei</taxon>
        <taxon>Neoteleostei</taxon>
        <taxon>Acanthomorphata</taxon>
        <taxon>Ovalentaria</taxon>
        <taxon>Atherinomorphae</taxon>
        <taxon>Atheriniformes</taxon>
        <taxon>Atherinopsidae</taxon>
        <taxon>Menidiinae</taxon>
        <taxon>Menidia</taxon>
    </lineage>
</organism>
<dbReference type="SUPFAM" id="SSF57630">
    <property type="entry name" value="GLA-domain"/>
    <property type="match status" value="1"/>
</dbReference>
<comment type="subcellular location">
    <subcellularLocation>
        <location evidence="1">Secreted</location>
    </subcellularLocation>
</comment>
<comment type="similarity">
    <text evidence="2">Belongs to the osteocalcin/matrix Gla protein family.</text>
</comment>
<dbReference type="InterPro" id="IPR000294">
    <property type="entry name" value="GLA_domain"/>
</dbReference>
<keyword evidence="11" id="KW-0891">Chondrogenesis</keyword>
<proteinExistence type="inferred from homology"/>
<evidence type="ECO:0000256" key="5">
    <source>
        <dbReference type="ARBA" id="ARBA00022479"/>
    </source>
</evidence>
<evidence type="ECO:0000256" key="9">
    <source>
        <dbReference type="ARBA" id="ARBA00022855"/>
    </source>
</evidence>
<accession>A0A8S4AZP0</accession>
<feature type="signal peptide" evidence="12">
    <location>
        <begin position="1"/>
        <end position="19"/>
    </location>
</feature>
<evidence type="ECO:0000313" key="15">
    <source>
        <dbReference type="Proteomes" id="UP000677803"/>
    </source>
</evidence>
<gene>
    <name evidence="14" type="ORF">MMEN_LOCUS8500</name>
</gene>
<evidence type="ECO:0000256" key="4">
    <source>
        <dbReference type="ARBA" id="ARBA00022473"/>
    </source>
</evidence>
<evidence type="ECO:0000256" key="3">
    <source>
        <dbReference type="ARBA" id="ARBA00017145"/>
    </source>
</evidence>
<dbReference type="GO" id="GO:0001503">
    <property type="term" value="P:ossification"/>
    <property type="evidence" value="ECO:0007669"/>
    <property type="project" value="UniProtKB-KW"/>
</dbReference>
<dbReference type="InterPro" id="IPR058704">
    <property type="entry name" value="BGLAP-like_C"/>
</dbReference>
<dbReference type="OrthoDB" id="8958520at2759"/>
<evidence type="ECO:0000256" key="7">
    <source>
        <dbReference type="ARBA" id="ARBA00022553"/>
    </source>
</evidence>
<name>A0A8S4AZP0_9TELE</name>
<keyword evidence="15" id="KW-1185">Reference proteome</keyword>
<dbReference type="InterPro" id="IPR035972">
    <property type="entry name" value="GLA-like_dom_SF"/>
</dbReference>
<evidence type="ECO:0000256" key="12">
    <source>
        <dbReference type="SAM" id="SignalP"/>
    </source>
</evidence>
<dbReference type="PROSITE" id="PS50998">
    <property type="entry name" value="GLA_2"/>
    <property type="match status" value="1"/>
</dbReference>
<dbReference type="PANTHER" id="PTHR10109">
    <property type="entry name" value="MATRIX GLA PROTEIN"/>
    <property type="match status" value="1"/>
</dbReference>
<evidence type="ECO:0000256" key="6">
    <source>
        <dbReference type="ARBA" id="ARBA00022525"/>
    </source>
</evidence>
<evidence type="ECO:0000256" key="11">
    <source>
        <dbReference type="ARBA" id="ARBA00023188"/>
    </source>
</evidence>
<feature type="chain" id="PRO_5035945178" description="Matrix Gla protein" evidence="12">
    <location>
        <begin position="20"/>
        <end position="120"/>
    </location>
</feature>
<keyword evidence="12" id="KW-0732">Signal</keyword>
<dbReference type="Proteomes" id="UP000677803">
    <property type="component" value="Unassembled WGS sequence"/>
</dbReference>
<protein>
    <recommendedName>
        <fullName evidence="3">Matrix Gla protein</fullName>
    </recommendedName>
</protein>
<dbReference type="PANTHER" id="PTHR10109:SF0">
    <property type="entry name" value="MATRIX GLA PROTEIN"/>
    <property type="match status" value="1"/>
</dbReference>
<dbReference type="Pfam" id="PF25890">
    <property type="entry name" value="BGLAP_C"/>
    <property type="match status" value="1"/>
</dbReference>
<evidence type="ECO:0000256" key="1">
    <source>
        <dbReference type="ARBA" id="ARBA00004613"/>
    </source>
</evidence>
<dbReference type="SMART" id="SM00069">
    <property type="entry name" value="GLA"/>
    <property type="match status" value="1"/>
</dbReference>
<dbReference type="GO" id="GO:0051216">
    <property type="term" value="P:cartilage development"/>
    <property type="evidence" value="ECO:0007669"/>
    <property type="project" value="UniProtKB-KW"/>
</dbReference>
<evidence type="ECO:0000259" key="13">
    <source>
        <dbReference type="PROSITE" id="PS50998"/>
    </source>
</evidence>
<sequence length="120" mass="13995">MKSLVQLLALCAVVSLCVCYESHESTESVEELFVPRNRANSFIPPRRGNVFNPPRGNIFNGFDLTRNRKSPAERRAETCEDYSPCRYYAYRHGFQQAYQKYFGARYPPQQPHRPAATRRF</sequence>
<keyword evidence="10" id="KW-1015">Disulfide bond</keyword>
<evidence type="ECO:0000256" key="8">
    <source>
        <dbReference type="ARBA" id="ARBA00022782"/>
    </source>
</evidence>
<dbReference type="GO" id="GO:0005576">
    <property type="term" value="C:extracellular region"/>
    <property type="evidence" value="ECO:0007669"/>
    <property type="project" value="UniProtKB-SubCell"/>
</dbReference>
<reference evidence="14" key="1">
    <citation type="submission" date="2021-05" db="EMBL/GenBank/DDBJ databases">
        <authorList>
            <person name="Tigano A."/>
        </authorList>
    </citation>
    <scope>NUCLEOTIDE SEQUENCE</scope>
</reference>
<evidence type="ECO:0000256" key="10">
    <source>
        <dbReference type="ARBA" id="ARBA00023157"/>
    </source>
</evidence>
<dbReference type="GO" id="GO:0030154">
    <property type="term" value="P:cell differentiation"/>
    <property type="evidence" value="ECO:0007669"/>
    <property type="project" value="UniProtKB-KW"/>
</dbReference>
<keyword evidence="6" id="KW-0964">Secreted</keyword>
<keyword evidence="8" id="KW-0221">Differentiation</keyword>
<comment type="caution">
    <text evidence="14">The sequence shown here is derived from an EMBL/GenBank/DDBJ whole genome shotgun (WGS) entry which is preliminary data.</text>
</comment>
<keyword evidence="7" id="KW-0597">Phosphoprotein</keyword>
<dbReference type="EMBL" id="CAJRST010008890">
    <property type="protein sequence ID" value="CAG5897445.1"/>
    <property type="molecule type" value="Genomic_DNA"/>
</dbReference>
<keyword evidence="5" id="KW-0301">Gamma-carboxyglutamic acid</keyword>